<feature type="compositionally biased region" description="Basic and acidic residues" evidence="1">
    <location>
        <begin position="143"/>
        <end position="153"/>
    </location>
</feature>
<protein>
    <recommendedName>
        <fullName evidence="2">DUF7007 domain-containing protein</fullName>
    </recommendedName>
</protein>
<feature type="region of interest" description="Disordered" evidence="1">
    <location>
        <begin position="112"/>
        <end position="169"/>
    </location>
</feature>
<dbReference type="EMBL" id="JAHBAY010000002">
    <property type="protein sequence ID" value="MBT0768517.1"/>
    <property type="molecule type" value="Genomic_DNA"/>
</dbReference>
<name>A0ABS5TBQ1_9ACTN</name>
<reference evidence="3 4" key="1">
    <citation type="submission" date="2021-05" db="EMBL/GenBank/DDBJ databases">
        <title>Kineosporia and Streptomyces sp. nov. two new marine actinobacteria isolated from Coral.</title>
        <authorList>
            <person name="Buangrab K."/>
            <person name="Sutthacheep M."/>
            <person name="Yeemin T."/>
            <person name="Harunari E."/>
            <person name="Igarashi Y."/>
            <person name="Kanchanasin P."/>
            <person name="Tanasupawat S."/>
            <person name="Phongsopitanun W."/>
        </authorList>
    </citation>
    <scope>NUCLEOTIDE SEQUENCE [LARGE SCALE GENOMIC DNA]</scope>
    <source>
        <strain evidence="3 4">J2-2</strain>
    </source>
</reference>
<dbReference type="Pfam" id="PF22653">
    <property type="entry name" value="DUF7007"/>
    <property type="match status" value="1"/>
</dbReference>
<feature type="compositionally biased region" description="Basic and acidic residues" evidence="1">
    <location>
        <begin position="125"/>
        <end position="136"/>
    </location>
</feature>
<evidence type="ECO:0000313" key="4">
    <source>
        <dbReference type="Proteomes" id="UP001197247"/>
    </source>
</evidence>
<sequence>MRTTELPSLSPWGSIRSFEPVGDEGILRIRTDAGTSYFVPRQPNSRIHDAWRVPTGWYRESDDDLHWAIVAITYPALFPDDTVNRAHELQQRAHPQRYTAVLAAELAGLAGIERSTRTPAPRPAADQRDNRTDDRVMQQTIEKTTDHTTDHATEAMSGQKPPARRPAWVRKPGPVARSVWGDWHETVPAGHVGVVASLDSSPDDESWHLIPADEYEERGSFRFVVDPERHQEWLGHP</sequence>
<feature type="domain" description="DUF7007" evidence="2">
    <location>
        <begin position="7"/>
        <end position="108"/>
    </location>
</feature>
<keyword evidence="4" id="KW-1185">Reference proteome</keyword>
<dbReference type="RefSeq" id="WP_214154811.1">
    <property type="nucleotide sequence ID" value="NZ_JAHBAY010000002.1"/>
</dbReference>
<comment type="caution">
    <text evidence="3">The sequence shown here is derived from an EMBL/GenBank/DDBJ whole genome shotgun (WGS) entry which is preliminary data.</text>
</comment>
<dbReference type="InterPro" id="IPR054276">
    <property type="entry name" value="DUF7007"/>
</dbReference>
<dbReference type="Proteomes" id="UP001197247">
    <property type="component" value="Unassembled WGS sequence"/>
</dbReference>
<evidence type="ECO:0000259" key="2">
    <source>
        <dbReference type="Pfam" id="PF22653"/>
    </source>
</evidence>
<evidence type="ECO:0000256" key="1">
    <source>
        <dbReference type="SAM" id="MobiDB-lite"/>
    </source>
</evidence>
<proteinExistence type="predicted"/>
<organism evidence="3 4">
    <name type="scientific">Kineosporia corallincola</name>
    <dbReference type="NCBI Taxonomy" id="2835133"/>
    <lineage>
        <taxon>Bacteria</taxon>
        <taxon>Bacillati</taxon>
        <taxon>Actinomycetota</taxon>
        <taxon>Actinomycetes</taxon>
        <taxon>Kineosporiales</taxon>
        <taxon>Kineosporiaceae</taxon>
        <taxon>Kineosporia</taxon>
    </lineage>
</organism>
<accession>A0ABS5TBQ1</accession>
<gene>
    <name evidence="3" type="ORF">KIH74_06245</name>
</gene>
<evidence type="ECO:0000313" key="3">
    <source>
        <dbReference type="EMBL" id="MBT0768517.1"/>
    </source>
</evidence>